<dbReference type="GO" id="GO:0005634">
    <property type="term" value="C:nucleus"/>
    <property type="evidence" value="ECO:0007669"/>
    <property type="project" value="InterPro"/>
</dbReference>
<feature type="binding site" evidence="2">
    <location>
        <position position="11"/>
    </location>
    <ligand>
        <name>Zn(2+)</name>
        <dbReference type="ChEBI" id="CHEBI:29105"/>
    </ligand>
</feature>
<dbReference type="SMART" id="SM00868">
    <property type="entry name" value="zf-AD"/>
    <property type="match status" value="1"/>
</dbReference>
<dbReference type="SUPFAM" id="SSF57716">
    <property type="entry name" value="Glucocorticoid receptor-like (DNA-binding domain)"/>
    <property type="match status" value="1"/>
</dbReference>
<reference evidence="5 6" key="1">
    <citation type="submission" date="2024-02" db="EMBL/GenBank/DDBJ databases">
        <title>A chromosome-level genome assembly of Drosophila madeirensis, a fruit fly species endemic to Madeira island.</title>
        <authorList>
            <person name="Tomihara K."/>
            <person name="Llopart A."/>
            <person name="Yamamoto D."/>
        </authorList>
    </citation>
    <scope>NUCLEOTIDE SEQUENCE [LARGE SCALE GENOMIC DNA]</scope>
    <source>
        <strain evidence="5 6">RF1</strain>
    </source>
</reference>
<keyword evidence="6" id="KW-1185">Reference proteome</keyword>
<accession>A0AAU9FXW4</accession>
<feature type="domain" description="C2H2-type" evidence="3">
    <location>
        <begin position="166"/>
        <end position="192"/>
    </location>
</feature>
<evidence type="ECO:0008006" key="7">
    <source>
        <dbReference type="Google" id="ProtNLM"/>
    </source>
</evidence>
<dbReference type="InterPro" id="IPR012934">
    <property type="entry name" value="Znf_AD"/>
</dbReference>
<dbReference type="Gene3D" id="3.40.1800.20">
    <property type="match status" value="1"/>
</dbReference>
<dbReference type="PROSITE" id="PS51915">
    <property type="entry name" value="ZAD"/>
    <property type="match status" value="1"/>
</dbReference>
<evidence type="ECO:0000256" key="1">
    <source>
        <dbReference type="PROSITE-ProRule" id="PRU00042"/>
    </source>
</evidence>
<feature type="binding site" evidence="2">
    <location>
        <position position="61"/>
    </location>
    <ligand>
        <name>Zn(2+)</name>
        <dbReference type="ChEBI" id="CHEBI:29105"/>
    </ligand>
</feature>
<name>A0AAU9FXW4_DROMD</name>
<evidence type="ECO:0000313" key="6">
    <source>
        <dbReference type="Proteomes" id="UP001500889"/>
    </source>
</evidence>
<dbReference type="PROSITE" id="PS50157">
    <property type="entry name" value="ZINC_FINGER_C2H2_2"/>
    <property type="match status" value="1"/>
</dbReference>
<proteinExistence type="predicted"/>
<dbReference type="InterPro" id="IPR013087">
    <property type="entry name" value="Znf_C2H2_type"/>
</dbReference>
<evidence type="ECO:0000259" key="4">
    <source>
        <dbReference type="PROSITE" id="PS51915"/>
    </source>
</evidence>
<feature type="binding site" evidence="2">
    <location>
        <position position="64"/>
    </location>
    <ligand>
        <name>Zn(2+)</name>
        <dbReference type="ChEBI" id="CHEBI:29105"/>
    </ligand>
</feature>
<organism evidence="5 6">
    <name type="scientific">Drosophila madeirensis</name>
    <name type="common">Fruit fly</name>
    <dbReference type="NCBI Taxonomy" id="30013"/>
    <lineage>
        <taxon>Eukaryota</taxon>
        <taxon>Metazoa</taxon>
        <taxon>Ecdysozoa</taxon>
        <taxon>Arthropoda</taxon>
        <taxon>Hexapoda</taxon>
        <taxon>Insecta</taxon>
        <taxon>Pterygota</taxon>
        <taxon>Neoptera</taxon>
        <taxon>Endopterygota</taxon>
        <taxon>Diptera</taxon>
        <taxon>Brachycera</taxon>
        <taxon>Muscomorpha</taxon>
        <taxon>Ephydroidea</taxon>
        <taxon>Drosophilidae</taxon>
        <taxon>Drosophila</taxon>
        <taxon>Sophophora</taxon>
    </lineage>
</organism>
<protein>
    <recommendedName>
        <fullName evidence="7">ZAD domain-containing protein</fullName>
    </recommendedName>
</protein>
<sequence>MEIFESCCRTCGSECLEAHSIFEEEVTVRDKKVTLLEILTACLPASLSSLEEDDDYPKQICRICIKKVILAYEFHNTWITAHAEFNVALKFEQRRKRSLATKTQAKAKIEYTLYPSGETIEDAHRTDDTPSNTVIFKIEPGNASSQDVAYVLPTEPVPSTEDGANFKCGMCEERFHTTKACRFHCRFVHGVQ</sequence>
<dbReference type="Proteomes" id="UP001500889">
    <property type="component" value="Chromosome A"/>
</dbReference>
<keyword evidence="2" id="KW-0862">Zinc</keyword>
<dbReference type="GO" id="GO:0008270">
    <property type="term" value="F:zinc ion binding"/>
    <property type="evidence" value="ECO:0007669"/>
    <property type="project" value="UniProtKB-UniRule"/>
</dbReference>
<dbReference type="AlphaFoldDB" id="A0AAU9FXW4"/>
<feature type="domain" description="ZAD" evidence="4">
    <location>
        <begin position="6"/>
        <end position="88"/>
    </location>
</feature>
<evidence type="ECO:0000256" key="2">
    <source>
        <dbReference type="PROSITE-ProRule" id="PRU01263"/>
    </source>
</evidence>
<feature type="binding site" evidence="2">
    <location>
        <position position="8"/>
    </location>
    <ligand>
        <name>Zn(2+)</name>
        <dbReference type="ChEBI" id="CHEBI:29105"/>
    </ligand>
</feature>
<dbReference type="Pfam" id="PF07776">
    <property type="entry name" value="zf-AD"/>
    <property type="match status" value="1"/>
</dbReference>
<keyword evidence="2" id="KW-0479">Metal-binding</keyword>
<dbReference type="PROSITE" id="PS00028">
    <property type="entry name" value="ZINC_FINGER_C2H2_1"/>
    <property type="match status" value="1"/>
</dbReference>
<keyword evidence="1" id="KW-0863">Zinc-finger</keyword>
<dbReference type="EMBL" id="AP029266">
    <property type="protein sequence ID" value="BFG00436.1"/>
    <property type="molecule type" value="Genomic_DNA"/>
</dbReference>
<evidence type="ECO:0000259" key="3">
    <source>
        <dbReference type="PROSITE" id="PS50157"/>
    </source>
</evidence>
<evidence type="ECO:0000313" key="5">
    <source>
        <dbReference type="EMBL" id="BFG00436.1"/>
    </source>
</evidence>
<gene>
    <name evidence="5" type="ORF">DMAD_00440</name>
</gene>